<sequence>GSPPPQNVRVSNTTKKIIMPVFWDSKGMIHLDNLEKIITIKGAYYAKLLKNVCVAIKEQRRGLVARGPRLQQDNSLSHNSHIEVARGRNCGFEILSHLLYS</sequence>
<dbReference type="Pfam" id="PF01359">
    <property type="entry name" value="Transposase_1"/>
    <property type="match status" value="1"/>
</dbReference>
<proteinExistence type="predicted"/>
<feature type="non-terminal residue" evidence="1">
    <location>
        <position position="1"/>
    </location>
</feature>
<feature type="non-terminal residue" evidence="1">
    <location>
        <position position="101"/>
    </location>
</feature>
<dbReference type="EnsemblMetazoa" id="CapteT28007">
    <property type="protein sequence ID" value="CapteP28007"/>
    <property type="gene ID" value="CapteG28007"/>
</dbReference>
<accession>R7TXA2</accession>
<gene>
    <name evidence="1" type="ORF">CAPTEDRAFT_28007</name>
</gene>
<evidence type="ECO:0000313" key="2">
    <source>
        <dbReference type="EnsemblMetazoa" id="CapteP28007"/>
    </source>
</evidence>
<dbReference type="AlphaFoldDB" id="R7TXA2"/>
<keyword evidence="3" id="KW-1185">Reference proteome</keyword>
<dbReference type="EMBL" id="KB307802">
    <property type="protein sequence ID" value="ELT98563.1"/>
    <property type="molecule type" value="Genomic_DNA"/>
</dbReference>
<dbReference type="GO" id="GO:0003676">
    <property type="term" value="F:nucleic acid binding"/>
    <property type="evidence" value="ECO:0007669"/>
    <property type="project" value="InterPro"/>
</dbReference>
<organism evidence="1">
    <name type="scientific">Capitella teleta</name>
    <name type="common">Polychaete worm</name>
    <dbReference type="NCBI Taxonomy" id="283909"/>
    <lineage>
        <taxon>Eukaryota</taxon>
        <taxon>Metazoa</taxon>
        <taxon>Spiralia</taxon>
        <taxon>Lophotrochozoa</taxon>
        <taxon>Annelida</taxon>
        <taxon>Polychaeta</taxon>
        <taxon>Sedentaria</taxon>
        <taxon>Scolecida</taxon>
        <taxon>Capitellidae</taxon>
        <taxon>Capitella</taxon>
    </lineage>
</organism>
<reference evidence="2" key="3">
    <citation type="submission" date="2015-06" db="UniProtKB">
        <authorList>
            <consortium name="EnsemblMetazoa"/>
        </authorList>
    </citation>
    <scope>IDENTIFICATION</scope>
</reference>
<evidence type="ECO:0000313" key="1">
    <source>
        <dbReference type="EMBL" id="ELT98563.1"/>
    </source>
</evidence>
<name>R7TXA2_CAPTE</name>
<dbReference type="Proteomes" id="UP000014760">
    <property type="component" value="Unassembled WGS sequence"/>
</dbReference>
<dbReference type="Gene3D" id="3.30.420.10">
    <property type="entry name" value="Ribonuclease H-like superfamily/Ribonuclease H"/>
    <property type="match status" value="1"/>
</dbReference>
<dbReference type="PANTHER" id="PTHR46060">
    <property type="entry name" value="MARINER MOS1 TRANSPOSASE-LIKE PROTEIN"/>
    <property type="match status" value="1"/>
</dbReference>
<protein>
    <submittedName>
        <fullName evidence="1 2">Uncharacterized protein</fullName>
    </submittedName>
</protein>
<evidence type="ECO:0000313" key="3">
    <source>
        <dbReference type="Proteomes" id="UP000014760"/>
    </source>
</evidence>
<dbReference type="OrthoDB" id="6128144at2759"/>
<dbReference type="InterPro" id="IPR052709">
    <property type="entry name" value="Transposase-MT_Hybrid"/>
</dbReference>
<dbReference type="InterPro" id="IPR036397">
    <property type="entry name" value="RNaseH_sf"/>
</dbReference>
<dbReference type="HOGENOM" id="CLU_2032338_0_0_1"/>
<dbReference type="InterPro" id="IPR001888">
    <property type="entry name" value="Transposase_1"/>
</dbReference>
<reference evidence="3" key="1">
    <citation type="submission" date="2012-12" db="EMBL/GenBank/DDBJ databases">
        <authorList>
            <person name="Hellsten U."/>
            <person name="Grimwood J."/>
            <person name="Chapman J.A."/>
            <person name="Shapiro H."/>
            <person name="Aerts A."/>
            <person name="Otillar R.P."/>
            <person name="Terry A.Y."/>
            <person name="Boore J.L."/>
            <person name="Simakov O."/>
            <person name="Marletaz F."/>
            <person name="Cho S.-J."/>
            <person name="Edsinger-Gonzales E."/>
            <person name="Havlak P."/>
            <person name="Kuo D.-H."/>
            <person name="Larsson T."/>
            <person name="Lv J."/>
            <person name="Arendt D."/>
            <person name="Savage R."/>
            <person name="Osoegawa K."/>
            <person name="de Jong P."/>
            <person name="Lindberg D.R."/>
            <person name="Seaver E.C."/>
            <person name="Weisblat D.A."/>
            <person name="Putnam N.H."/>
            <person name="Grigoriev I.V."/>
            <person name="Rokhsar D.S."/>
        </authorList>
    </citation>
    <scope>NUCLEOTIDE SEQUENCE</scope>
    <source>
        <strain evidence="3">I ESC-2004</strain>
    </source>
</reference>
<reference evidence="1 3" key="2">
    <citation type="journal article" date="2013" name="Nature">
        <title>Insights into bilaterian evolution from three spiralian genomes.</title>
        <authorList>
            <person name="Simakov O."/>
            <person name="Marletaz F."/>
            <person name="Cho S.J."/>
            <person name="Edsinger-Gonzales E."/>
            <person name="Havlak P."/>
            <person name="Hellsten U."/>
            <person name="Kuo D.H."/>
            <person name="Larsson T."/>
            <person name="Lv J."/>
            <person name="Arendt D."/>
            <person name="Savage R."/>
            <person name="Osoegawa K."/>
            <person name="de Jong P."/>
            <person name="Grimwood J."/>
            <person name="Chapman J.A."/>
            <person name="Shapiro H."/>
            <person name="Aerts A."/>
            <person name="Otillar R.P."/>
            <person name="Terry A.Y."/>
            <person name="Boore J.L."/>
            <person name="Grigoriev I.V."/>
            <person name="Lindberg D.R."/>
            <person name="Seaver E.C."/>
            <person name="Weisblat D.A."/>
            <person name="Putnam N.H."/>
            <person name="Rokhsar D.S."/>
        </authorList>
    </citation>
    <scope>NUCLEOTIDE SEQUENCE</scope>
    <source>
        <strain evidence="1 3">I ESC-2004</strain>
    </source>
</reference>
<dbReference type="OMA" id="KVMAIMF"/>
<dbReference type="PANTHER" id="PTHR46060:SF1">
    <property type="entry name" value="MARINER MOS1 TRANSPOSASE-LIKE PROTEIN"/>
    <property type="match status" value="1"/>
</dbReference>
<dbReference type="EMBL" id="AMQN01010427">
    <property type="status" value="NOT_ANNOTATED_CDS"/>
    <property type="molecule type" value="Genomic_DNA"/>
</dbReference>